<dbReference type="GO" id="GO:0071528">
    <property type="term" value="P:tRNA re-export from nucleus"/>
    <property type="evidence" value="ECO:0007669"/>
    <property type="project" value="UniProtKB-UniRule"/>
</dbReference>
<comment type="subcellular location">
    <subcellularLocation>
        <location evidence="1 11">Cytoplasm</location>
    </subcellularLocation>
    <subcellularLocation>
        <location evidence="11">Nucleus</location>
    </subcellularLocation>
    <text evidence="11">Shuttles between the nucleus and the cytoplasm.</text>
</comment>
<comment type="similarity">
    <text evidence="2 11">Belongs to the exportin family.</text>
</comment>
<evidence type="ECO:0000256" key="9">
    <source>
        <dbReference type="ARBA" id="ARBA00023242"/>
    </source>
</evidence>
<comment type="function">
    <text evidence="10">tRNA nucleus export receptor which facilitates tRNA translocation across the nuclear pore complex. Involved in pre-tRNA splicing, probably by affecting the interaction of pre-tRNA with splicing endonuclease.</text>
</comment>
<dbReference type="GO" id="GO:0008033">
    <property type="term" value="P:tRNA processing"/>
    <property type="evidence" value="ECO:0007669"/>
    <property type="project" value="UniProtKB-KW"/>
</dbReference>
<evidence type="ECO:0000256" key="1">
    <source>
        <dbReference type="ARBA" id="ARBA00004496"/>
    </source>
</evidence>
<evidence type="ECO:0000313" key="14">
    <source>
        <dbReference type="EMBL" id="USW47332.1"/>
    </source>
</evidence>
<protein>
    <recommendedName>
        <fullName evidence="3 11">Exportin-T</fullName>
    </recommendedName>
    <alternativeName>
        <fullName evidence="11">Exportin(tRNA)</fullName>
    </alternativeName>
    <alternativeName>
        <fullName evidence="11">tRNA exportin</fullName>
    </alternativeName>
</protein>
<keyword evidence="9 11" id="KW-0539">Nucleus</keyword>
<sequence length="1023" mass="114149">MDTQVESAVELAFSPTTEQNLKGQAYEFLNVLKQDPNAWQVCLTLFTRQPAPSEVVRLVCLEIVNNAVQTQRLEQAGLNDVRYRLMEYVRRRYSPGSTEADTPTIQNKVTQTLTYLFTSLYASDWTNFFDEFISLSTSGQAIGSDGAYAGTVLLLRILGSIHDEIADVMIPRTREEQRRSTELKDLVRARDVNKIATVWQEVLSRWQQLDLGIVEMCLRTIAKWVSWIDIWLVINERIQGALLEIAGRQGTFSSDSREAKARDAAIDTFTETVGKKMQPNDKIELINYLNLGTIVGQLVASPALAELRTTSDYDTDLAETVAKLVNNVIFDVVKVLDNDNVEAQTRTKAEEQLQAFVPYLLRFFADEYDEICSAVIPSLTDLLTMFRRLTKAKGGLPTHYTGMLQPILDAIIAKMKYDDTASWGDEEEQTDEAEFQELRKRLHVLQQTVAAVDEGMYMDTLTRVVANTLGRLGGDDRPNWRDLDLALLEMHHFGELAIRNGGLYSKSKPASEASSRLVEMMSTLVASDLANYPHPAVQLQYMEICVRYVQFFEQNVAGIPKVLENFVTFVHSDHSKVRLRSWYLFQRFVKHLRAQLGDFAQTIVQAVSDLLIIKAELPTDRDEDDDSSGDGITTDAAFQNQQYLFEAIGQVSSTQNVATPTKVAIAKSVIDPLSQDLNNHLPAARNGDERSILQVHHIIMALGSLANGYSDWTPGAAASAAPPAELAQEFELAGESVLLALENLKHNSELRAAARHAFSRFLGVLGSRVLPQLPRWIEGLLSSASTNDEMAMFLRTLGQVVYGFKTEIFAILDQLLSPLLQRVFSGFSQDVTGTDDEIQLRELRREYLNFVLVILNHDLGPVLVSPANQGIFDSFVTSITRFSCDISDPQSARLAFSVLTKITSIWGGPDIVDFKNNDAVAQPTLPGFDTFILSHFAPLPWALVSSQGFNAQDAQMRSVLQEAGTLQWTILRKNGAAYQAQLQNELQNLGVGDQGIESYLGSIAGEMLTFRKFFSSFVAQAKR</sequence>
<dbReference type="EMBL" id="CP099418">
    <property type="protein sequence ID" value="USW47332.1"/>
    <property type="molecule type" value="Genomic_DNA"/>
</dbReference>
<reference evidence="14" key="1">
    <citation type="submission" date="2022-06" db="EMBL/GenBank/DDBJ databases">
        <title>Complete genome sequences of two strains of the flax pathogen Septoria linicola.</title>
        <authorList>
            <person name="Lapalu N."/>
            <person name="Simon A."/>
            <person name="Demenou B."/>
            <person name="Paumier D."/>
            <person name="Guillot M.-P."/>
            <person name="Gout L."/>
            <person name="Valade R."/>
        </authorList>
    </citation>
    <scope>NUCLEOTIDE SEQUENCE</scope>
    <source>
        <strain evidence="14">SE15195</strain>
    </source>
</reference>
<dbReference type="GO" id="GO:0000049">
    <property type="term" value="F:tRNA binding"/>
    <property type="evidence" value="ECO:0007669"/>
    <property type="project" value="UniProtKB-UniRule"/>
</dbReference>
<dbReference type="InterPro" id="IPR016024">
    <property type="entry name" value="ARM-type_fold"/>
</dbReference>
<feature type="domain" description="Exportin-1/Importin-beta-like" evidence="12">
    <location>
        <begin position="104"/>
        <end position="252"/>
    </location>
</feature>
<gene>
    <name evidence="14" type="ORF">Slin15195_G006510</name>
</gene>
<dbReference type="InterPro" id="IPR013598">
    <property type="entry name" value="Exportin-1/Importin-b-like"/>
</dbReference>
<keyword evidence="8 11" id="KW-0694">RNA-binding</keyword>
<dbReference type="PANTHER" id="PTHR15952:SF11">
    <property type="entry name" value="EXPORTIN-T"/>
    <property type="match status" value="1"/>
</dbReference>
<keyword evidence="5 11" id="KW-0963">Cytoplasm</keyword>
<evidence type="ECO:0000313" key="15">
    <source>
        <dbReference type="Proteomes" id="UP001056384"/>
    </source>
</evidence>
<evidence type="ECO:0000256" key="3">
    <source>
        <dbReference type="ARBA" id="ARBA00018928"/>
    </source>
</evidence>
<evidence type="ECO:0000256" key="6">
    <source>
        <dbReference type="ARBA" id="ARBA00022555"/>
    </source>
</evidence>
<keyword evidence="7" id="KW-0819">tRNA processing</keyword>
<proteinExistence type="inferred from homology"/>
<dbReference type="Pfam" id="PF19282">
    <property type="entry name" value="Exportin-T"/>
    <property type="match status" value="1"/>
</dbReference>
<evidence type="ECO:0000256" key="8">
    <source>
        <dbReference type="ARBA" id="ARBA00022884"/>
    </source>
</evidence>
<dbReference type="AlphaFoldDB" id="A0A9Q9AE65"/>
<evidence type="ECO:0000259" key="13">
    <source>
        <dbReference type="Pfam" id="PF19282"/>
    </source>
</evidence>
<dbReference type="InterPro" id="IPR045546">
    <property type="entry name" value="Exportin-T_C"/>
</dbReference>
<dbReference type="FunFam" id="1.25.10.10:FF:000355">
    <property type="entry name" value="Exportin-T"/>
    <property type="match status" value="1"/>
</dbReference>
<evidence type="ECO:0000256" key="4">
    <source>
        <dbReference type="ARBA" id="ARBA00022448"/>
    </source>
</evidence>
<evidence type="ECO:0000256" key="5">
    <source>
        <dbReference type="ARBA" id="ARBA00022490"/>
    </source>
</evidence>
<dbReference type="GO" id="GO:0005737">
    <property type="term" value="C:cytoplasm"/>
    <property type="evidence" value="ECO:0007669"/>
    <property type="project" value="UniProtKB-SubCell"/>
</dbReference>
<dbReference type="Gene3D" id="1.25.10.10">
    <property type="entry name" value="Leucine-rich Repeat Variant"/>
    <property type="match status" value="1"/>
</dbReference>
<evidence type="ECO:0000259" key="12">
    <source>
        <dbReference type="Pfam" id="PF08389"/>
    </source>
</evidence>
<dbReference type="InterPro" id="IPR011989">
    <property type="entry name" value="ARM-like"/>
</dbReference>
<evidence type="ECO:0000256" key="2">
    <source>
        <dbReference type="ARBA" id="ARBA00009466"/>
    </source>
</evidence>
<dbReference type="InterPro" id="IPR040017">
    <property type="entry name" value="XPOT"/>
</dbReference>
<dbReference type="SUPFAM" id="SSF48371">
    <property type="entry name" value="ARM repeat"/>
    <property type="match status" value="1"/>
</dbReference>
<dbReference type="GO" id="GO:0031267">
    <property type="term" value="F:small GTPase binding"/>
    <property type="evidence" value="ECO:0007669"/>
    <property type="project" value="InterPro"/>
</dbReference>
<dbReference type="Proteomes" id="UP001056384">
    <property type="component" value="Chromosome 1"/>
</dbReference>
<accession>A0A9Q9AE65</accession>
<evidence type="ECO:0000256" key="7">
    <source>
        <dbReference type="ARBA" id="ARBA00022694"/>
    </source>
</evidence>
<name>A0A9Q9AE65_9PEZI</name>
<keyword evidence="15" id="KW-1185">Reference proteome</keyword>
<dbReference type="GO" id="GO:0016363">
    <property type="term" value="C:nuclear matrix"/>
    <property type="evidence" value="ECO:0007669"/>
    <property type="project" value="TreeGrafter"/>
</dbReference>
<keyword evidence="6 11" id="KW-0820">tRNA-binding</keyword>
<evidence type="ECO:0000256" key="11">
    <source>
        <dbReference type="RuleBase" id="RU366037"/>
    </source>
</evidence>
<feature type="domain" description="Exportin-T C-terminal" evidence="13">
    <location>
        <begin position="344"/>
        <end position="1021"/>
    </location>
</feature>
<organism evidence="14 15">
    <name type="scientific">Septoria linicola</name>
    <dbReference type="NCBI Taxonomy" id="215465"/>
    <lineage>
        <taxon>Eukaryota</taxon>
        <taxon>Fungi</taxon>
        <taxon>Dikarya</taxon>
        <taxon>Ascomycota</taxon>
        <taxon>Pezizomycotina</taxon>
        <taxon>Dothideomycetes</taxon>
        <taxon>Dothideomycetidae</taxon>
        <taxon>Mycosphaerellales</taxon>
        <taxon>Mycosphaerellaceae</taxon>
        <taxon>Septoria</taxon>
    </lineage>
</organism>
<dbReference type="PANTHER" id="PTHR15952">
    <property type="entry name" value="EXPORTIN-T/LOS1"/>
    <property type="match status" value="1"/>
</dbReference>
<keyword evidence="4 11" id="KW-0813">Transport</keyword>
<dbReference type="GO" id="GO:0005643">
    <property type="term" value="C:nuclear pore"/>
    <property type="evidence" value="ECO:0007669"/>
    <property type="project" value="TreeGrafter"/>
</dbReference>
<evidence type="ECO:0000256" key="10">
    <source>
        <dbReference type="ARBA" id="ARBA00025147"/>
    </source>
</evidence>
<dbReference type="Pfam" id="PF08389">
    <property type="entry name" value="Xpo1"/>
    <property type="match status" value="1"/>
</dbReference>